<feature type="region of interest" description="Disordered" evidence="1">
    <location>
        <begin position="1"/>
        <end position="55"/>
    </location>
</feature>
<feature type="compositionally biased region" description="Basic residues" evidence="1">
    <location>
        <begin position="75"/>
        <end position="93"/>
    </location>
</feature>
<evidence type="ECO:0000313" key="2">
    <source>
        <dbReference type="EMBL" id="KAK4799318.1"/>
    </source>
</evidence>
<reference evidence="2 3" key="1">
    <citation type="journal article" date="2023" name="Hortic Res">
        <title>Pangenome of water caltrop reveals structural variations and asymmetric subgenome divergence after allopolyploidization.</title>
        <authorList>
            <person name="Zhang X."/>
            <person name="Chen Y."/>
            <person name="Wang L."/>
            <person name="Yuan Y."/>
            <person name="Fang M."/>
            <person name="Shi L."/>
            <person name="Lu R."/>
            <person name="Comes H.P."/>
            <person name="Ma Y."/>
            <person name="Chen Y."/>
            <person name="Huang G."/>
            <person name="Zhou Y."/>
            <person name="Zheng Z."/>
            <person name="Qiu Y."/>
        </authorList>
    </citation>
    <scope>NUCLEOTIDE SEQUENCE [LARGE SCALE GENOMIC DNA]</scope>
    <source>
        <strain evidence="2">F231</strain>
    </source>
</reference>
<dbReference type="Proteomes" id="UP001346149">
    <property type="component" value="Unassembled WGS sequence"/>
</dbReference>
<organism evidence="2 3">
    <name type="scientific">Trapa natans</name>
    <name type="common">Water chestnut</name>
    <dbReference type="NCBI Taxonomy" id="22666"/>
    <lineage>
        <taxon>Eukaryota</taxon>
        <taxon>Viridiplantae</taxon>
        <taxon>Streptophyta</taxon>
        <taxon>Embryophyta</taxon>
        <taxon>Tracheophyta</taxon>
        <taxon>Spermatophyta</taxon>
        <taxon>Magnoliopsida</taxon>
        <taxon>eudicotyledons</taxon>
        <taxon>Gunneridae</taxon>
        <taxon>Pentapetalae</taxon>
        <taxon>rosids</taxon>
        <taxon>malvids</taxon>
        <taxon>Myrtales</taxon>
        <taxon>Lythraceae</taxon>
        <taxon>Trapa</taxon>
    </lineage>
</organism>
<accession>A0AAN7LZM9</accession>
<gene>
    <name evidence="2" type="ORF">SAY86_024683</name>
</gene>
<dbReference type="EMBL" id="JAXQNO010000004">
    <property type="protein sequence ID" value="KAK4799318.1"/>
    <property type="molecule type" value="Genomic_DNA"/>
</dbReference>
<dbReference type="AlphaFoldDB" id="A0AAN7LZM9"/>
<protein>
    <submittedName>
        <fullName evidence="2">Uncharacterized protein</fullName>
    </submittedName>
</protein>
<feature type="region of interest" description="Disordered" evidence="1">
    <location>
        <begin position="70"/>
        <end position="107"/>
    </location>
</feature>
<evidence type="ECO:0000256" key="1">
    <source>
        <dbReference type="SAM" id="MobiDB-lite"/>
    </source>
</evidence>
<evidence type="ECO:0000313" key="3">
    <source>
        <dbReference type="Proteomes" id="UP001346149"/>
    </source>
</evidence>
<keyword evidence="3" id="KW-1185">Reference proteome</keyword>
<feature type="compositionally biased region" description="Basic and acidic residues" evidence="1">
    <location>
        <begin position="11"/>
        <end position="20"/>
    </location>
</feature>
<sequence>MLVGTNLNRKGGGDQERERAPTPLIEASRLERKERGRTRPLPDGLGMEATPKFDGGWTAAPARLLRSALPESQKAKRRQLVGSLTRKKRGAKNSRRDPVISAATFSGPGRALSIEEDEWASWA</sequence>
<proteinExistence type="predicted"/>
<name>A0AAN7LZM9_TRANT</name>
<comment type="caution">
    <text evidence="2">The sequence shown here is derived from an EMBL/GenBank/DDBJ whole genome shotgun (WGS) entry which is preliminary data.</text>
</comment>